<proteinExistence type="predicted"/>
<dbReference type="EMBL" id="LN714487">
    <property type="protein sequence ID" value="CEL70787.1"/>
    <property type="molecule type" value="Genomic_DNA"/>
</dbReference>
<feature type="signal peptide" evidence="2">
    <location>
        <begin position="1"/>
        <end position="25"/>
    </location>
</feature>
<feature type="region of interest" description="Disordered" evidence="1">
    <location>
        <begin position="162"/>
        <end position="236"/>
    </location>
</feature>
<keyword evidence="2" id="KW-0732">Signal</keyword>
<gene>
    <name evidence="3" type="ORF">BN1204_064650</name>
</gene>
<organism evidence="3">
    <name type="scientific">Neospora caninum (strain Liverpool)</name>
    <dbReference type="NCBI Taxonomy" id="572307"/>
    <lineage>
        <taxon>Eukaryota</taxon>
        <taxon>Sar</taxon>
        <taxon>Alveolata</taxon>
        <taxon>Apicomplexa</taxon>
        <taxon>Conoidasida</taxon>
        <taxon>Coccidia</taxon>
        <taxon>Eucoccidiorida</taxon>
        <taxon>Eimeriorina</taxon>
        <taxon>Sarcocystidae</taxon>
        <taxon>Neospora</taxon>
    </lineage>
</organism>
<protein>
    <submittedName>
        <fullName evidence="3">Uncharacterized protein</fullName>
    </submittedName>
</protein>
<feature type="region of interest" description="Disordered" evidence="1">
    <location>
        <begin position="30"/>
        <end position="89"/>
    </location>
</feature>
<evidence type="ECO:0000313" key="3">
    <source>
        <dbReference type="EMBL" id="CEL70787.1"/>
    </source>
</evidence>
<name>A0A0F7URN9_NEOCL</name>
<reference evidence="3" key="1">
    <citation type="journal article" date="2015" name="PLoS ONE">
        <title>Comprehensive Evaluation of Toxoplasma gondii VEG and Neospora caninum LIV Genomes with Tachyzoite Stage Transcriptome and Proteome Defines Novel Transcript Features.</title>
        <authorList>
            <person name="Ramaprasad A."/>
            <person name="Mourier T."/>
            <person name="Naeem R."/>
            <person name="Malas T.B."/>
            <person name="Moussa E."/>
            <person name="Panigrahi A."/>
            <person name="Vermont S.J."/>
            <person name="Otto T.D."/>
            <person name="Wastling J."/>
            <person name="Pain A."/>
        </authorList>
    </citation>
    <scope>NUCLEOTIDE SEQUENCE</scope>
    <source>
        <strain evidence="3">Liverpool</strain>
    </source>
</reference>
<feature type="chain" id="PRO_5002523374" evidence="2">
    <location>
        <begin position="26"/>
        <end position="236"/>
    </location>
</feature>
<accession>A0A0F7URN9</accession>
<sequence>MTVGKRLLVSVFPLVVSLGVVFVCASQNGSHPNGQEDAGQGEGASGRPPVQPSDGSRGHRHGGARRQTGERLPRPEDLSLPPAAVDPVVEEQRRRAILQRRQEEQLLEALLAEQQVIMRGIRVPPEAHQPPSPPELFDRTTWNGVSPHVLLRRTTASSSVLRSSAVQGGSGTRARQPVTVGRETRDGGLGTGSRGRPHLTRVERRGPSADRQEAESQDSSRRVQAAKAVGGGALMA</sequence>
<feature type="compositionally biased region" description="Basic and acidic residues" evidence="1">
    <location>
        <begin position="67"/>
        <end position="77"/>
    </location>
</feature>
<evidence type="ECO:0000256" key="1">
    <source>
        <dbReference type="SAM" id="MobiDB-lite"/>
    </source>
</evidence>
<evidence type="ECO:0000256" key="2">
    <source>
        <dbReference type="SAM" id="SignalP"/>
    </source>
</evidence>
<feature type="compositionally biased region" description="Basic and acidic residues" evidence="1">
    <location>
        <begin position="200"/>
        <end position="221"/>
    </location>
</feature>
<dbReference type="AlphaFoldDB" id="A0A0F7URN9"/>